<evidence type="ECO:0000256" key="1">
    <source>
        <dbReference type="SAM" id="Phobius"/>
    </source>
</evidence>
<keyword evidence="3" id="KW-1185">Reference proteome</keyword>
<name>A0A0D6EI58_SPOSA</name>
<dbReference type="OrthoDB" id="541052at2759"/>
<dbReference type="InterPro" id="IPR051091">
    <property type="entry name" value="O-Glucosyltr/Glycosyltrsf_90"/>
</dbReference>
<accession>A0A0D6EI58</accession>
<sequence>MSRSHQGSLPTFDTYYASSQTPFTRPSTGGYSLLNSPRRLSIRPPTLSPAPTNFGTYVRVRGRRSKVLIVVGATIFVVCVLCIAVGSSKRGVGRLSEVGGFGLDVMGREEESKKPGATRLPPIEVKGGLSRICLLFPWRSECQEEAAKTKDPFALYHYTETGGRLYYPGKLIPVEQERGARLPKEPAPQPHPIHLLIRRAKAEWADKVRRQSQDLPSAVQEYERRYGRRPPRGFDEWFQFAKANDFVLIDEFDALDKVVTQFLAIKPSRLRERHAMLQFDEEFWLQDKTFTVEVKGNGKHRALYGPMRNANERPEQMLKLLGGIAKYLPDMNVTFTGHDQPWVRCDVFLLLKNSIADCSSFADRSQRRGQTEAPGRSPGREGYASIVIFLPRGFDQPYSIAVLDDEEAEETLDNWDYDGWAVVCPPGSALRDVEPFDDRVKEDKIYEPPKMRSFISNNHTAAMDACEHPEMQLIHGFTSWSGPRPGRLFPIFSSTSSSMHSDLLIPPIDQYDRRLGNDPEWDDKKYDKVVWRGTTTGADLNVEHMRNWSQRPRLCRLPFEPGSLVLPYAPSDTATALGPLSEFSARSQALAQEWFDFKFLGSAKQCDDPAVCEEFSTQFVWDDWMEPEEQNEYKYVIDVDGNGWSGRFHR</sequence>
<dbReference type="Proteomes" id="UP000243876">
    <property type="component" value="Unassembled WGS sequence"/>
</dbReference>
<dbReference type="AlphaFoldDB" id="A0A0D6EI58"/>
<organism evidence="2 3">
    <name type="scientific">Sporidiobolus salmonicolor</name>
    <name type="common">Yeast-like fungus</name>
    <name type="synonym">Sporobolomyces salmonicolor</name>
    <dbReference type="NCBI Taxonomy" id="5005"/>
    <lineage>
        <taxon>Eukaryota</taxon>
        <taxon>Fungi</taxon>
        <taxon>Dikarya</taxon>
        <taxon>Basidiomycota</taxon>
        <taxon>Pucciniomycotina</taxon>
        <taxon>Microbotryomycetes</taxon>
        <taxon>Sporidiobolales</taxon>
        <taxon>Sporidiobolaceae</taxon>
        <taxon>Sporobolomyces</taxon>
    </lineage>
</organism>
<evidence type="ECO:0000313" key="2">
    <source>
        <dbReference type="EMBL" id="CEQ39606.1"/>
    </source>
</evidence>
<gene>
    <name evidence="2" type="primary">SPOSA6832_01136</name>
</gene>
<dbReference type="PANTHER" id="PTHR12203:SF118">
    <property type="entry name" value="BETA-1,2-XYLOSYLTRANSFERASE 1"/>
    <property type="match status" value="1"/>
</dbReference>
<reference evidence="3" key="1">
    <citation type="submission" date="2015-02" db="EMBL/GenBank/DDBJ databases">
        <authorList>
            <person name="Gon?alves P."/>
        </authorList>
    </citation>
    <scope>NUCLEOTIDE SEQUENCE [LARGE SCALE GENOMIC DNA]</scope>
</reference>
<keyword evidence="1" id="KW-1133">Transmembrane helix</keyword>
<dbReference type="PANTHER" id="PTHR12203">
    <property type="entry name" value="KDEL LYS-ASP-GLU-LEU CONTAINING - RELATED"/>
    <property type="match status" value="1"/>
</dbReference>
<feature type="non-terminal residue" evidence="2">
    <location>
        <position position="1"/>
    </location>
</feature>
<dbReference type="EMBL" id="CENE01000003">
    <property type="protein sequence ID" value="CEQ39606.1"/>
    <property type="molecule type" value="Genomic_DNA"/>
</dbReference>
<feature type="transmembrane region" description="Helical" evidence="1">
    <location>
        <begin position="67"/>
        <end position="86"/>
    </location>
</feature>
<proteinExistence type="predicted"/>
<keyword evidence="1" id="KW-0812">Transmembrane</keyword>
<evidence type="ECO:0000313" key="3">
    <source>
        <dbReference type="Proteomes" id="UP000243876"/>
    </source>
</evidence>
<keyword evidence="1" id="KW-0472">Membrane</keyword>
<protein>
    <submittedName>
        <fullName evidence="2">SPOSA6832_01136-mRNA-1:cds</fullName>
    </submittedName>
</protein>